<dbReference type="PROSITE" id="PS00061">
    <property type="entry name" value="ADH_SHORT"/>
    <property type="match status" value="1"/>
</dbReference>
<reference evidence="4 5" key="1">
    <citation type="submission" date="2023-09" db="EMBL/GenBank/DDBJ databases">
        <title>Aquirufa genomes.</title>
        <authorList>
            <person name="Pitt A."/>
        </authorList>
    </citation>
    <scope>NUCLEOTIDE SEQUENCE [LARGE SCALE GENOMIC DNA]</scope>
    <source>
        <strain evidence="4 5">LEOWEIH-7C</strain>
    </source>
</reference>
<dbReference type="EMBL" id="JAVNWW010000005">
    <property type="protein sequence ID" value="MDU0809330.1"/>
    <property type="molecule type" value="Genomic_DNA"/>
</dbReference>
<dbReference type="InterPro" id="IPR002347">
    <property type="entry name" value="SDR_fam"/>
</dbReference>
<organism evidence="4 5">
    <name type="scientific">Aquirufa regiilacus</name>
    <dbReference type="NCBI Taxonomy" id="3024868"/>
    <lineage>
        <taxon>Bacteria</taxon>
        <taxon>Pseudomonadati</taxon>
        <taxon>Bacteroidota</taxon>
        <taxon>Cytophagia</taxon>
        <taxon>Cytophagales</taxon>
        <taxon>Flectobacillaceae</taxon>
        <taxon>Aquirufa</taxon>
    </lineage>
</organism>
<keyword evidence="2" id="KW-0560">Oxidoreductase</keyword>
<name>A0ABU3TTZ0_9BACT</name>
<dbReference type="InterPro" id="IPR020904">
    <property type="entry name" value="Sc_DH/Rdtase_CS"/>
</dbReference>
<evidence type="ECO:0000256" key="1">
    <source>
        <dbReference type="ARBA" id="ARBA00006484"/>
    </source>
</evidence>
<dbReference type="InterPro" id="IPR036291">
    <property type="entry name" value="NAD(P)-bd_dom_sf"/>
</dbReference>
<dbReference type="PANTHER" id="PTHR44196">
    <property type="entry name" value="DEHYDROGENASE/REDUCTASE SDR FAMILY MEMBER 7B"/>
    <property type="match status" value="1"/>
</dbReference>
<dbReference type="SUPFAM" id="SSF51735">
    <property type="entry name" value="NAD(P)-binding Rossmann-fold domains"/>
    <property type="match status" value="1"/>
</dbReference>
<evidence type="ECO:0000313" key="5">
    <source>
        <dbReference type="Proteomes" id="UP001249959"/>
    </source>
</evidence>
<comment type="caution">
    <text evidence="4">The sequence shown here is derived from an EMBL/GenBank/DDBJ whole genome shotgun (WGS) entry which is preliminary data.</text>
</comment>
<dbReference type="Pfam" id="PF00106">
    <property type="entry name" value="adh_short"/>
    <property type="match status" value="1"/>
</dbReference>
<evidence type="ECO:0000256" key="3">
    <source>
        <dbReference type="RuleBase" id="RU000363"/>
    </source>
</evidence>
<dbReference type="PANTHER" id="PTHR44196:SF1">
    <property type="entry name" value="DEHYDROGENASE_REDUCTASE SDR FAMILY MEMBER 7B"/>
    <property type="match status" value="1"/>
</dbReference>
<dbReference type="PRINTS" id="PR00081">
    <property type="entry name" value="GDHRDH"/>
</dbReference>
<dbReference type="PRINTS" id="PR00080">
    <property type="entry name" value="SDRFAMILY"/>
</dbReference>
<accession>A0ABU3TTZ0</accession>
<dbReference type="NCBIfam" id="NF004825">
    <property type="entry name" value="PRK06181.1"/>
    <property type="match status" value="1"/>
</dbReference>
<comment type="similarity">
    <text evidence="1 3">Belongs to the short-chain dehydrogenases/reductases (SDR) family.</text>
</comment>
<dbReference type="RefSeq" id="WP_316070792.1">
    <property type="nucleotide sequence ID" value="NZ_JAVNWW010000005.1"/>
</dbReference>
<dbReference type="Proteomes" id="UP001249959">
    <property type="component" value="Unassembled WGS sequence"/>
</dbReference>
<evidence type="ECO:0000256" key="2">
    <source>
        <dbReference type="ARBA" id="ARBA00023002"/>
    </source>
</evidence>
<evidence type="ECO:0000313" key="4">
    <source>
        <dbReference type="EMBL" id="MDU0809330.1"/>
    </source>
</evidence>
<keyword evidence="5" id="KW-1185">Reference proteome</keyword>
<dbReference type="Gene3D" id="3.40.50.720">
    <property type="entry name" value="NAD(P)-binding Rossmann-like Domain"/>
    <property type="match status" value="1"/>
</dbReference>
<gene>
    <name evidence="4" type="ORF">PQG45_09810</name>
</gene>
<sequence length="265" mass="29102">MDFKNKIVWITGASSGIGEALSYEYASKGANLVLSARREAELQRVAQACESHGGSMLVLPFDMVDLATHAQQVEAVIQAFGRIDVLVLNAGVSQRSFVLDTQFDVYRRLFEINFFSIVHLVQQVIPVFQKQQAGIFVPIASVAGRISTPRRAAYGASKHALIGFFDSVRAELHGHGIQVSTILPGYIRTEISLHAMNEHGEKYGKMDPNQAKGLDPAVAAQKIVEAVSEGKNEFFVGGALERFGLFVKQLAPSIMPWMLRKIKNT</sequence>
<protein>
    <submittedName>
        <fullName evidence="4">SDR family oxidoreductase</fullName>
    </submittedName>
</protein>
<proteinExistence type="inferred from homology"/>